<gene>
    <name evidence="1" type="ORF">EOD73_17075</name>
</gene>
<protein>
    <submittedName>
        <fullName evidence="1">Uncharacterized protein</fullName>
    </submittedName>
</protein>
<organism evidence="1 2">
    <name type="scientific">Inhella crocodyli</name>
    <dbReference type="NCBI Taxonomy" id="2499851"/>
    <lineage>
        <taxon>Bacteria</taxon>
        <taxon>Pseudomonadati</taxon>
        <taxon>Pseudomonadota</taxon>
        <taxon>Betaproteobacteria</taxon>
        <taxon>Burkholderiales</taxon>
        <taxon>Sphaerotilaceae</taxon>
        <taxon>Inhella</taxon>
    </lineage>
</organism>
<proteinExistence type="predicted"/>
<accession>A0A3S2XQV7</accession>
<dbReference type="RefSeq" id="WP_127684253.1">
    <property type="nucleotide sequence ID" value="NZ_SACM01000006.1"/>
</dbReference>
<sequence length="316" mass="35510">MNQIPLQDLRVTACIDRVKLDLKFAQPTQGVAVYRTLRSKWVISAATVPEGFDPLRCTEFRLWLNDPGSPQEVQALIAFLDAWRPLAEPVRISGLEVAVDLRAVSPDGRASYPEIGTLVWKGQSKPPSDRRIATWRETMPSGAVVRRYQAVTLDRECADALKQGFSLQCGNLGASTTSRVYIKTKDTPVGGDGLVELPMSEQCVRFERTWTGDDCAIRTLDDWRLFDFRALATQFGMRQFEFENPRNAYLSAGKVDDERARRAKKRLSRRGTRVDGRWAIAVRSALRRLNCPGSAPVLSREFGEKDNNLALFSIES</sequence>
<keyword evidence="2" id="KW-1185">Reference proteome</keyword>
<evidence type="ECO:0000313" key="1">
    <source>
        <dbReference type="EMBL" id="RVT82445.1"/>
    </source>
</evidence>
<comment type="caution">
    <text evidence="1">The sequence shown here is derived from an EMBL/GenBank/DDBJ whole genome shotgun (WGS) entry which is preliminary data.</text>
</comment>
<dbReference type="Proteomes" id="UP000288587">
    <property type="component" value="Unassembled WGS sequence"/>
</dbReference>
<evidence type="ECO:0000313" key="2">
    <source>
        <dbReference type="Proteomes" id="UP000288587"/>
    </source>
</evidence>
<dbReference type="OrthoDB" id="9152468at2"/>
<reference evidence="1 2" key="1">
    <citation type="submission" date="2019-01" db="EMBL/GenBank/DDBJ databases">
        <authorList>
            <person name="Chen W.-M."/>
        </authorList>
    </citation>
    <scope>NUCLEOTIDE SEQUENCE [LARGE SCALE GENOMIC DNA]</scope>
    <source>
        <strain evidence="1 2">CCP-18</strain>
    </source>
</reference>
<dbReference type="EMBL" id="SACM01000006">
    <property type="protein sequence ID" value="RVT82445.1"/>
    <property type="molecule type" value="Genomic_DNA"/>
</dbReference>
<name>A0A3S2XQV7_9BURK</name>
<dbReference type="AlphaFoldDB" id="A0A3S2XQV7"/>